<keyword evidence="1" id="KW-0677">Repeat</keyword>
<evidence type="ECO:0000256" key="2">
    <source>
        <dbReference type="PROSITE-ProRule" id="PRU00591"/>
    </source>
</evidence>
<dbReference type="EMBL" id="FP929038">
    <property type="protein sequence ID" value="CBK79351.1"/>
    <property type="molecule type" value="Genomic_DNA"/>
</dbReference>
<feature type="region of interest" description="Disordered" evidence="3">
    <location>
        <begin position="40"/>
        <end position="131"/>
    </location>
</feature>
<dbReference type="HOGENOM" id="CLU_243597_0_0_9"/>
<protein>
    <submittedName>
        <fullName evidence="5">FOG: Glucan-binding domain (YG repeat)</fullName>
    </submittedName>
</protein>
<dbReference type="Gene3D" id="2.10.270.10">
    <property type="entry name" value="Cholin Binding"/>
    <property type="match status" value="13"/>
</dbReference>
<name>D4J4T0_9FIRM</name>
<feature type="compositionally biased region" description="Low complexity" evidence="3">
    <location>
        <begin position="109"/>
        <end position="118"/>
    </location>
</feature>
<evidence type="ECO:0000313" key="5">
    <source>
        <dbReference type="EMBL" id="CBK79351.1"/>
    </source>
</evidence>
<evidence type="ECO:0000256" key="4">
    <source>
        <dbReference type="SAM" id="SignalP"/>
    </source>
</evidence>
<dbReference type="Proteomes" id="UP000008798">
    <property type="component" value="Chromosome"/>
</dbReference>
<gene>
    <name evidence="5" type="ORF">CC1_04200</name>
</gene>
<evidence type="ECO:0000256" key="1">
    <source>
        <dbReference type="ARBA" id="ARBA00022737"/>
    </source>
</evidence>
<dbReference type="InterPro" id="IPR018337">
    <property type="entry name" value="Cell_wall/Cho-bd_repeat"/>
</dbReference>
<dbReference type="PROSITE" id="PS51170">
    <property type="entry name" value="CW"/>
    <property type="match status" value="1"/>
</dbReference>
<dbReference type="Pfam" id="PF01473">
    <property type="entry name" value="Choline_bind_1"/>
    <property type="match status" value="10"/>
</dbReference>
<evidence type="ECO:0000256" key="3">
    <source>
        <dbReference type="SAM" id="MobiDB-lite"/>
    </source>
</evidence>
<feature type="repeat" description="Cell wall-binding" evidence="2">
    <location>
        <begin position="1211"/>
        <end position="1230"/>
    </location>
</feature>
<keyword evidence="4" id="KW-0732">Signal</keyword>
<dbReference type="STRING" id="717962.CC1_04200"/>
<reference evidence="5 6" key="1">
    <citation type="submission" date="2010-03" db="EMBL/GenBank/DDBJ databases">
        <title>The genome sequence of Coprococcus catus GD/7.</title>
        <authorList>
            <consortium name="metaHIT consortium -- http://www.metahit.eu/"/>
            <person name="Pajon A."/>
            <person name="Turner K."/>
            <person name="Parkhill J."/>
            <person name="Duncan S."/>
            <person name="Flint H."/>
        </authorList>
    </citation>
    <scope>NUCLEOTIDE SEQUENCE [LARGE SCALE GENOMIC DNA]</scope>
    <source>
        <strain evidence="5 6">GD/7</strain>
    </source>
</reference>
<dbReference type="PATRIC" id="fig|717962.3.peg.231"/>
<feature type="signal peptide" evidence="4">
    <location>
        <begin position="1"/>
        <end position="30"/>
    </location>
</feature>
<evidence type="ECO:0000313" key="6">
    <source>
        <dbReference type="Proteomes" id="UP000008798"/>
    </source>
</evidence>
<dbReference type="SUPFAM" id="SSF69360">
    <property type="entry name" value="Cell wall binding repeat"/>
    <property type="match status" value="7"/>
</dbReference>
<dbReference type="Gene3D" id="2.20.120.10">
    <property type="entry name" value="Multimodular pneumococcal cell wall endolysin, domain 3"/>
    <property type="match status" value="5"/>
</dbReference>
<feature type="compositionally biased region" description="Acidic residues" evidence="3">
    <location>
        <begin position="69"/>
        <end position="87"/>
    </location>
</feature>
<reference evidence="5 6" key="2">
    <citation type="submission" date="2010-03" db="EMBL/GenBank/DDBJ databases">
        <authorList>
            <person name="Pajon A."/>
        </authorList>
    </citation>
    <scope>NUCLEOTIDE SEQUENCE [LARGE SCALE GENOMIC DNA]</scope>
    <source>
        <strain evidence="5 6">GD/7</strain>
    </source>
</reference>
<proteinExistence type="predicted"/>
<feature type="compositionally biased region" description="Acidic residues" evidence="3">
    <location>
        <begin position="45"/>
        <end position="62"/>
    </location>
</feature>
<feature type="compositionally biased region" description="Basic and acidic residues" evidence="3">
    <location>
        <begin position="88"/>
        <end position="108"/>
    </location>
</feature>
<dbReference type="KEGG" id="cct:CC1_04200"/>
<dbReference type="Pfam" id="PF19127">
    <property type="entry name" value="Choline_bind_3"/>
    <property type="match status" value="3"/>
</dbReference>
<accession>D4J4T0</accession>
<feature type="chain" id="PRO_5003059723" evidence="4">
    <location>
        <begin position="31"/>
        <end position="1619"/>
    </location>
</feature>
<organism evidence="5 6">
    <name type="scientific">Coprococcus catus GD/7</name>
    <dbReference type="NCBI Taxonomy" id="717962"/>
    <lineage>
        <taxon>Bacteria</taxon>
        <taxon>Bacillati</taxon>
        <taxon>Bacillota</taxon>
        <taxon>Clostridia</taxon>
        <taxon>Lachnospirales</taxon>
        <taxon>Lachnospiraceae</taxon>
        <taxon>Coprococcus</taxon>
    </lineage>
</organism>
<dbReference type="RefSeq" id="WP_015512947.1">
    <property type="nucleotide sequence ID" value="NC_021009.1"/>
</dbReference>
<sequence>MKKRKLLKQAKKFVAVVTAVALLDAPVAYAADTSVPETAQYQAEEVVDSTDEISSEQPESESEVQQTGESEEAVESETEQSSESETSETEKTAEVKKESVADTEKETLEAVTETAETVQSAPESGNGWGDDGYYYQNGEIVKDREVTYWDEENERYRYTRFDENGIQYKNSWYQDGDNWYYYGEEGDRAEGLVDIAGNTYFFDSSGIMLRNSTFSITDQETGKEINYRSDENGHVVKGWYHDSWNSWYYDPVTGIMATGVVTIDDKTYCFDTYMRVNYAYTQDGILYYFGEDGVLEEQQEITQDGWTSFRGNEYYIRDGELVKGQFITEGDDTYFVAWDGVLYKSTTFSVYDGEKDTYGNYRADENGRLVKGWYQPEGSDERYYYDESGNAANGITEVDGDTYYFELGGRMCTDYVFSEKGILYFFGSDGTLTDSQTIEEDGWIQNGDKRYYVQDGKLVTSKFITVDDSTYYMDGSGVMMKDQTFSVWDEEEGASHDYRADSNGHIIKGWYQPEESDEWYYYDANGKAGSGITEVNGNAYYFGYEGRMYTDYIVSENKTLYYFGSDGVCRNPQSIEQDGWIQLEDKWYYAKDGELVKSNFVTDNGNTYYMGYDGYMLTNDTFYAYNQDKGQEDWYRVDQDGHLVKGWYYESDSDAMGYNNWFYYNEDGSAVKGITEINGKTYYLNYEGEMLTNYVVTENGKIYHFDKNGVLSEEKALDKDDWVQFDGDWYYVKDGQLVQNEFLTVDGQTYYMNYNGVMETNTEFSIYDSDSDRTCYYRVDKDGHLVKGWFRYNESNTDWYYYDENGVKAEGLQNLNGTTYYFKNDYDGNGEMVANQAVVIDGTFYYFGSNGALEKKDNIEKDGWIGTSSCWYYVQNHDLVRKCAMKIDNALYVFDANGEMVVNDTCYAYPKGDTDGERYIYRTDSDGHAIKGWYENQNGWYYYDAEGRGVSGIQTINQSMYYFVDSEMQLNTKSVKDGKLYVFGGDGVGAEYTKDGWVGSRYMHNGGYYIKDGKLAEGWTKIDNKWYYFAKEDGESGMPGLKSLGQTKIDGSYYFFNSNGEMQTGLIKSSDKTRYADASGKLQESGWYQHTDGTWYYFKDAVAVTGLVKINGTYNMFQQDGTWSGALTASNNGWQKNGSDYYYLQNGVPITSTSKVVGGETYYFDEDGVMMRNCQYDGHYLQASGAMLVNGWLQDDAGVYTYYDANGVCVESGWKQINNQWYYFEQTNMNNQDRIIDGKLYRFASSGVSDGIGIDVAEGWNLIAGQYYYVKNNALVKNSIETIDGNSYCFDYEGRMLFNRIMEIDGKRYFFNANGMMEKNVWCYKDNSYAGSDGVLYTGEHVIEGQKYLFSDQGILIRGNRLSEDYKTVTVVDENGVIKNTVSANDDGWVRIANSWYYVKNGMFVRNRLLQINGKCYYFGMNGEMAVNEGIGDWSGFGQGYANADGVVITDGWVNNNQYVEDGTFIWSDPAIINGKYYLFVDRYSISGVGEEDGVYYYFDGNGNRTRQNMVQGWNKVHDEWYYMDDEGNLLKNTSKQIGNAFYCFDSSGKMVTNRLETVHSYTELHYAYYGADGTPVRNCWKTFEDETYYLDDNGWAVTGVQQIGGKQYVFDNDGCLIQ</sequence>